<dbReference type="Proteomes" id="UP001303889">
    <property type="component" value="Unassembled WGS sequence"/>
</dbReference>
<reference evidence="2" key="1">
    <citation type="journal article" date="2023" name="Mol. Phylogenet. Evol.">
        <title>Genome-scale phylogeny and comparative genomics of the fungal order Sordariales.</title>
        <authorList>
            <person name="Hensen N."/>
            <person name="Bonometti L."/>
            <person name="Westerberg I."/>
            <person name="Brannstrom I.O."/>
            <person name="Guillou S."/>
            <person name="Cros-Aarteil S."/>
            <person name="Calhoun S."/>
            <person name="Haridas S."/>
            <person name="Kuo A."/>
            <person name="Mondo S."/>
            <person name="Pangilinan J."/>
            <person name="Riley R."/>
            <person name="LaButti K."/>
            <person name="Andreopoulos B."/>
            <person name="Lipzen A."/>
            <person name="Chen C."/>
            <person name="Yan M."/>
            <person name="Daum C."/>
            <person name="Ng V."/>
            <person name="Clum A."/>
            <person name="Steindorff A."/>
            <person name="Ohm R.A."/>
            <person name="Martin F."/>
            <person name="Silar P."/>
            <person name="Natvig D.O."/>
            <person name="Lalanne C."/>
            <person name="Gautier V."/>
            <person name="Ament-Velasquez S.L."/>
            <person name="Kruys A."/>
            <person name="Hutchinson M.I."/>
            <person name="Powell A.J."/>
            <person name="Barry K."/>
            <person name="Miller A.N."/>
            <person name="Grigoriev I.V."/>
            <person name="Debuchy R."/>
            <person name="Gladieux P."/>
            <person name="Hiltunen Thoren M."/>
            <person name="Johannesson H."/>
        </authorList>
    </citation>
    <scope>NUCLEOTIDE SEQUENCE</scope>
    <source>
        <strain evidence="2">CBS 103.79</strain>
    </source>
</reference>
<dbReference type="PANTHER" id="PTHR37535:SF3">
    <property type="entry name" value="FLUG DOMAIN-CONTAINING PROTEIN"/>
    <property type="match status" value="1"/>
</dbReference>
<comment type="caution">
    <text evidence="2">The sequence shown here is derived from an EMBL/GenBank/DDBJ whole genome shotgun (WGS) entry which is preliminary data.</text>
</comment>
<accession>A0AAN6RQ86</accession>
<evidence type="ECO:0000313" key="3">
    <source>
        <dbReference type="Proteomes" id="UP001303889"/>
    </source>
</evidence>
<reference evidence="2" key="2">
    <citation type="submission" date="2023-05" db="EMBL/GenBank/DDBJ databases">
        <authorList>
            <consortium name="Lawrence Berkeley National Laboratory"/>
            <person name="Steindorff A."/>
            <person name="Hensen N."/>
            <person name="Bonometti L."/>
            <person name="Westerberg I."/>
            <person name="Brannstrom I.O."/>
            <person name="Guillou S."/>
            <person name="Cros-Aarteil S."/>
            <person name="Calhoun S."/>
            <person name="Haridas S."/>
            <person name="Kuo A."/>
            <person name="Mondo S."/>
            <person name="Pangilinan J."/>
            <person name="Riley R."/>
            <person name="Labutti K."/>
            <person name="Andreopoulos B."/>
            <person name="Lipzen A."/>
            <person name="Chen C."/>
            <person name="Yanf M."/>
            <person name="Daum C."/>
            <person name="Ng V."/>
            <person name="Clum A."/>
            <person name="Ohm R."/>
            <person name="Martin F."/>
            <person name="Silar P."/>
            <person name="Natvig D."/>
            <person name="Lalanne C."/>
            <person name="Gautier V."/>
            <person name="Ament-Velasquez S.L."/>
            <person name="Kruys A."/>
            <person name="Hutchinson M.I."/>
            <person name="Powell A.J."/>
            <person name="Barry K."/>
            <person name="Miller A.N."/>
            <person name="Grigoriev I.V."/>
            <person name="Debuchy R."/>
            <person name="Gladieux P."/>
            <person name="Thoren M.H."/>
            <person name="Johannesson H."/>
        </authorList>
    </citation>
    <scope>NUCLEOTIDE SEQUENCE</scope>
    <source>
        <strain evidence="2">CBS 103.79</strain>
    </source>
</reference>
<feature type="non-terminal residue" evidence="2">
    <location>
        <position position="389"/>
    </location>
</feature>
<protein>
    <submittedName>
        <fullName evidence="2">Uncharacterized protein</fullName>
    </submittedName>
</protein>
<gene>
    <name evidence="2" type="ORF">C8A05DRAFT_38281</name>
</gene>
<sequence length="389" mass="44069">MAIADGALFGIHSLDDLWQQRIIDDDNEMPLLWDESASALPIARRVEHGKVTLQPMSEAKFRRMFNMVLTGSGYVERYTPAERSQHVLHYHPGIFDAFYAGNVSSCDGGAAFRNEKPDHSVPEYFRGIGQFRELGAPTQLPASMDSAIQQNPAVVELDTQARDAATSAERTAILTAKKNLLKKLRREGLAIDERQRWRHIHDCRRRSLAEELDIKHHDLVYCFYCSEWFQRGNDWDAHCVLELKRPPSKLCGAVTYRHTVVLPAFCLFCRQSENRLPSERLRYWERDADAIRHILKTHKLPTDCSECGVQSVSLEHLHDVHGYQASSGQFSHETTDPRAEPESFDTPTVPSSAAKVSTSEWWCGGGDVDMISGLEGPEVPDWFHGKPMP</sequence>
<dbReference type="AlphaFoldDB" id="A0AAN6RQ86"/>
<evidence type="ECO:0000256" key="1">
    <source>
        <dbReference type="SAM" id="MobiDB-lite"/>
    </source>
</evidence>
<dbReference type="EMBL" id="MU855993">
    <property type="protein sequence ID" value="KAK3898146.1"/>
    <property type="molecule type" value="Genomic_DNA"/>
</dbReference>
<organism evidence="2 3">
    <name type="scientific">Staphylotrichum tortipilum</name>
    <dbReference type="NCBI Taxonomy" id="2831512"/>
    <lineage>
        <taxon>Eukaryota</taxon>
        <taxon>Fungi</taxon>
        <taxon>Dikarya</taxon>
        <taxon>Ascomycota</taxon>
        <taxon>Pezizomycotina</taxon>
        <taxon>Sordariomycetes</taxon>
        <taxon>Sordariomycetidae</taxon>
        <taxon>Sordariales</taxon>
        <taxon>Chaetomiaceae</taxon>
        <taxon>Staphylotrichum</taxon>
    </lineage>
</organism>
<proteinExistence type="predicted"/>
<feature type="region of interest" description="Disordered" evidence="1">
    <location>
        <begin position="325"/>
        <end position="352"/>
    </location>
</feature>
<keyword evidence="3" id="KW-1185">Reference proteome</keyword>
<dbReference type="PANTHER" id="PTHR37535">
    <property type="entry name" value="FLUG DOMAIN PROTEIN"/>
    <property type="match status" value="1"/>
</dbReference>
<name>A0AAN6RQ86_9PEZI</name>
<evidence type="ECO:0000313" key="2">
    <source>
        <dbReference type="EMBL" id="KAK3898146.1"/>
    </source>
</evidence>